<dbReference type="Pfam" id="PF04970">
    <property type="entry name" value="LRAT"/>
    <property type="match status" value="1"/>
</dbReference>
<feature type="domain" description="LRAT" evidence="1">
    <location>
        <begin position="180"/>
        <end position="306"/>
    </location>
</feature>
<organism evidence="2 3">
    <name type="scientific">Ameiurus melas</name>
    <name type="common">Black bullhead</name>
    <name type="synonym">Silurus melas</name>
    <dbReference type="NCBI Taxonomy" id="219545"/>
    <lineage>
        <taxon>Eukaryota</taxon>
        <taxon>Metazoa</taxon>
        <taxon>Chordata</taxon>
        <taxon>Craniata</taxon>
        <taxon>Vertebrata</taxon>
        <taxon>Euteleostomi</taxon>
        <taxon>Actinopterygii</taxon>
        <taxon>Neopterygii</taxon>
        <taxon>Teleostei</taxon>
        <taxon>Ostariophysi</taxon>
        <taxon>Siluriformes</taxon>
        <taxon>Ictaluridae</taxon>
        <taxon>Ameiurus</taxon>
    </lineage>
</organism>
<evidence type="ECO:0000313" key="3">
    <source>
        <dbReference type="Proteomes" id="UP000593565"/>
    </source>
</evidence>
<dbReference type="Proteomes" id="UP000593565">
    <property type="component" value="Unassembled WGS sequence"/>
</dbReference>
<dbReference type="InterPro" id="IPR007053">
    <property type="entry name" value="LRAT_dom"/>
</dbReference>
<keyword evidence="3" id="KW-1185">Reference proteome</keyword>
<evidence type="ECO:0000313" key="2">
    <source>
        <dbReference type="EMBL" id="KAF4076915.1"/>
    </source>
</evidence>
<gene>
    <name evidence="2" type="ORF">AMELA_G00220510</name>
</gene>
<dbReference type="EMBL" id="JAAGNN010000019">
    <property type="protein sequence ID" value="KAF4076915.1"/>
    <property type="molecule type" value="Genomic_DNA"/>
</dbReference>
<comment type="caution">
    <text evidence="2">The sequence shown here is derived from an EMBL/GenBank/DDBJ whole genome shotgun (WGS) entry which is preliminary data.</text>
</comment>
<proteinExistence type="predicted"/>
<sequence>MKKRETTEEEILVEVKSPEDVKMRLVLEPKVFRIVKNFTEEYAGNVENGDVFIVQQHKKIRNAGVFCAEDTQIIQLKKTFVFRSEVKKVGVDRFTGGNRFAIYRKNGGIPNSFRDNVHEAMSRGPEYNFNRFNCIEFVLDLLDVDLKPTVKDCMKIGLGSKPRGFKVVKKFSDDDGNAKLGDLFIIECVISGAGYHHAGVCCQEPGQEIIHFTPQTLSQNLTSALYPGSFGFSAAVTSLSSPCPGLVSKISVKGISRCKFAIYRKKSGIPASFQRRVEEAMHQNLKYQLFDYNCVHFALELLYGELEDTERNVEDLMKLLFDGF</sequence>
<protein>
    <recommendedName>
        <fullName evidence="1">LRAT domain-containing protein</fullName>
    </recommendedName>
</protein>
<reference evidence="2 3" key="1">
    <citation type="submission" date="2020-02" db="EMBL/GenBank/DDBJ databases">
        <title>A chromosome-scale genome assembly of the black bullhead catfish (Ameiurus melas).</title>
        <authorList>
            <person name="Wen M."/>
            <person name="Zham M."/>
            <person name="Cabau C."/>
            <person name="Klopp C."/>
            <person name="Donnadieu C."/>
            <person name="Roques C."/>
            <person name="Bouchez O."/>
            <person name="Lampietro C."/>
            <person name="Jouanno E."/>
            <person name="Herpin A."/>
            <person name="Louis A."/>
            <person name="Berthelot C."/>
            <person name="Parey E."/>
            <person name="Roest-Crollius H."/>
            <person name="Braasch I."/>
            <person name="Postlethwait J."/>
            <person name="Robinson-Rechavi M."/>
            <person name="Echchiki A."/>
            <person name="Begum T."/>
            <person name="Montfort J."/>
            <person name="Schartl M."/>
            <person name="Bobe J."/>
            <person name="Guiguen Y."/>
        </authorList>
    </citation>
    <scope>NUCLEOTIDE SEQUENCE [LARGE SCALE GENOMIC DNA]</scope>
    <source>
        <strain evidence="2">M_S1</strain>
        <tissue evidence="2">Blood</tissue>
    </source>
</reference>
<name>A0A7J6A207_AMEME</name>
<dbReference type="AlphaFoldDB" id="A0A7J6A207"/>
<dbReference type="Gene3D" id="3.90.1720.10">
    <property type="entry name" value="endopeptidase domain like (from Nostoc punctiforme)"/>
    <property type="match status" value="1"/>
</dbReference>
<accession>A0A7J6A207</accession>
<evidence type="ECO:0000259" key="1">
    <source>
        <dbReference type="Pfam" id="PF04970"/>
    </source>
</evidence>